<protein>
    <recommendedName>
        <fullName evidence="3">NERD domain-containing protein</fullName>
    </recommendedName>
</protein>
<reference evidence="1" key="1">
    <citation type="journal article" date="2014" name="Int. J. Syst. Evol. Microbiol.">
        <title>Complete genome sequence of Corynebacterium casei LMG S-19264T (=DSM 44701T), isolated from a smear-ripened cheese.</title>
        <authorList>
            <consortium name="US DOE Joint Genome Institute (JGI-PGF)"/>
            <person name="Walter F."/>
            <person name="Albersmeier A."/>
            <person name="Kalinowski J."/>
            <person name="Ruckert C."/>
        </authorList>
    </citation>
    <scope>NUCLEOTIDE SEQUENCE</scope>
    <source>
        <strain evidence="1">CGMCC 1.12777</strain>
    </source>
</reference>
<dbReference type="AlphaFoldDB" id="A0A8J3ENF1"/>
<evidence type="ECO:0000313" key="2">
    <source>
        <dbReference type="Proteomes" id="UP000656813"/>
    </source>
</evidence>
<evidence type="ECO:0000313" key="1">
    <source>
        <dbReference type="EMBL" id="GGH87781.1"/>
    </source>
</evidence>
<proteinExistence type="predicted"/>
<organism evidence="1 2">
    <name type="scientific">Pullulanibacillus pueri</name>
    <dbReference type="NCBI Taxonomy" id="1437324"/>
    <lineage>
        <taxon>Bacteria</taxon>
        <taxon>Bacillati</taxon>
        <taxon>Bacillota</taxon>
        <taxon>Bacilli</taxon>
        <taxon>Bacillales</taxon>
        <taxon>Sporolactobacillaceae</taxon>
        <taxon>Pullulanibacillus</taxon>
    </lineage>
</organism>
<name>A0A8J3ENF1_9BACL</name>
<accession>A0A8J3ENF1</accession>
<dbReference type="RefSeq" id="WP_188499014.1">
    <property type="nucleotide sequence ID" value="NZ_BMFV01000042.1"/>
</dbReference>
<gene>
    <name evidence="1" type="ORF">GCM10007096_38590</name>
</gene>
<dbReference type="EMBL" id="BMFV01000042">
    <property type="protein sequence ID" value="GGH87781.1"/>
    <property type="molecule type" value="Genomic_DNA"/>
</dbReference>
<keyword evidence="2" id="KW-1185">Reference proteome</keyword>
<sequence>MAQLIQLERCISRYQIDVYRYAGRFIHQKKRRLEQYKEKHKGEIDQKGMASFYNRFFQQQLNWATTTATEASGLPERYRMDLWLRTLLKRLDETVLMLYEPVLLYREAAVPADIILVTPYKIWTLKMITGESGSVFQPYDRRQWKEIRSESIHYTVNPLISLQRTTEMVRKIFNEHDIQWAVYPCLLVPESYVEFSNPNALERIIDRTQLDAWFKELSSYRATLKRDQLHAAEILLKHSEVVSEPRT</sequence>
<reference evidence="1" key="2">
    <citation type="submission" date="2020-09" db="EMBL/GenBank/DDBJ databases">
        <authorList>
            <person name="Sun Q."/>
            <person name="Zhou Y."/>
        </authorList>
    </citation>
    <scope>NUCLEOTIDE SEQUENCE</scope>
    <source>
        <strain evidence="1">CGMCC 1.12777</strain>
    </source>
</reference>
<dbReference type="Proteomes" id="UP000656813">
    <property type="component" value="Unassembled WGS sequence"/>
</dbReference>
<evidence type="ECO:0008006" key="3">
    <source>
        <dbReference type="Google" id="ProtNLM"/>
    </source>
</evidence>
<comment type="caution">
    <text evidence="1">The sequence shown here is derived from an EMBL/GenBank/DDBJ whole genome shotgun (WGS) entry which is preliminary data.</text>
</comment>